<name>A0A4P2PZ25_SORCE</name>
<evidence type="ECO:0000313" key="1">
    <source>
        <dbReference type="EMBL" id="AUX21773.1"/>
    </source>
</evidence>
<dbReference type="AlphaFoldDB" id="A0A4P2PZ25"/>
<dbReference type="Proteomes" id="UP000295781">
    <property type="component" value="Chromosome"/>
</dbReference>
<dbReference type="SUPFAM" id="SSF53383">
    <property type="entry name" value="PLP-dependent transferases"/>
    <property type="match status" value="1"/>
</dbReference>
<dbReference type="EMBL" id="CP012670">
    <property type="protein sequence ID" value="AUX21773.1"/>
    <property type="molecule type" value="Genomic_DNA"/>
</dbReference>
<proteinExistence type="predicted"/>
<accession>A0A4P2PZ25</accession>
<protein>
    <recommendedName>
        <fullName evidence="3">Aminotransferase class I/classII domain-containing protein</fullName>
    </recommendedName>
</protein>
<reference evidence="1 2" key="1">
    <citation type="submission" date="2015-09" db="EMBL/GenBank/DDBJ databases">
        <title>Sorangium comparison.</title>
        <authorList>
            <person name="Zaburannyi N."/>
            <person name="Bunk B."/>
            <person name="Overmann J."/>
            <person name="Mueller R."/>
        </authorList>
    </citation>
    <scope>NUCLEOTIDE SEQUENCE [LARGE SCALE GENOMIC DNA]</scope>
    <source>
        <strain evidence="1 2">So ceGT47</strain>
    </source>
</reference>
<evidence type="ECO:0000313" key="2">
    <source>
        <dbReference type="Proteomes" id="UP000295781"/>
    </source>
</evidence>
<gene>
    <name evidence="1" type="ORF">SOCEGT47_022610</name>
</gene>
<sequence>MFVDVGRPARPVYDVLLRRGVIVQPFGNLPTGLRVTVGTERENQRFLERLSAVLR</sequence>
<dbReference type="RefSeq" id="WP_242516112.1">
    <property type="nucleotide sequence ID" value="NZ_CP012670.1"/>
</dbReference>
<organism evidence="1 2">
    <name type="scientific">Sorangium cellulosum</name>
    <name type="common">Polyangium cellulosum</name>
    <dbReference type="NCBI Taxonomy" id="56"/>
    <lineage>
        <taxon>Bacteria</taxon>
        <taxon>Pseudomonadati</taxon>
        <taxon>Myxococcota</taxon>
        <taxon>Polyangia</taxon>
        <taxon>Polyangiales</taxon>
        <taxon>Polyangiaceae</taxon>
        <taxon>Sorangium</taxon>
    </lineage>
</organism>
<dbReference type="InterPro" id="IPR015422">
    <property type="entry name" value="PyrdxlP-dep_Trfase_small"/>
</dbReference>
<evidence type="ECO:0008006" key="3">
    <source>
        <dbReference type="Google" id="ProtNLM"/>
    </source>
</evidence>
<dbReference type="Gene3D" id="3.90.1150.10">
    <property type="entry name" value="Aspartate Aminotransferase, domain 1"/>
    <property type="match status" value="1"/>
</dbReference>
<dbReference type="InterPro" id="IPR015424">
    <property type="entry name" value="PyrdxlP-dep_Trfase"/>
</dbReference>